<dbReference type="GO" id="GO:0004519">
    <property type="term" value="F:endonuclease activity"/>
    <property type="evidence" value="ECO:0007669"/>
    <property type="project" value="UniProtKB-KW"/>
</dbReference>
<dbReference type="Proteomes" id="UP000640930">
    <property type="component" value="Unassembled WGS sequence"/>
</dbReference>
<evidence type="ECO:0000313" key="3">
    <source>
        <dbReference type="Proteomes" id="UP000640930"/>
    </source>
</evidence>
<protein>
    <submittedName>
        <fullName evidence="2">HNH endonuclease</fullName>
    </submittedName>
</protein>
<keyword evidence="2" id="KW-0540">Nuclease</keyword>
<accession>A0ABR8XFZ5</accession>
<dbReference type="InterPro" id="IPR003615">
    <property type="entry name" value="HNH_nuc"/>
</dbReference>
<dbReference type="Pfam" id="PF01844">
    <property type="entry name" value="HNH"/>
    <property type="match status" value="1"/>
</dbReference>
<comment type="caution">
    <text evidence="2">The sequence shown here is derived from an EMBL/GenBank/DDBJ whole genome shotgun (WGS) entry which is preliminary data.</text>
</comment>
<evidence type="ECO:0000259" key="1">
    <source>
        <dbReference type="SMART" id="SM00507"/>
    </source>
</evidence>
<keyword evidence="3" id="KW-1185">Reference proteome</keyword>
<dbReference type="Gene3D" id="1.10.30.50">
    <property type="match status" value="1"/>
</dbReference>
<dbReference type="InterPro" id="IPR002711">
    <property type="entry name" value="HNH"/>
</dbReference>
<feature type="domain" description="HNH nuclease" evidence="1">
    <location>
        <begin position="11"/>
        <end position="78"/>
    </location>
</feature>
<name>A0ABR8XFZ5_9BACL</name>
<dbReference type="EMBL" id="JACSQA010000032">
    <property type="protein sequence ID" value="MBD8028157.1"/>
    <property type="molecule type" value="Genomic_DNA"/>
</dbReference>
<organism evidence="2 3">
    <name type="scientific">Ureibacillus galli</name>
    <dbReference type="NCBI Taxonomy" id="2762222"/>
    <lineage>
        <taxon>Bacteria</taxon>
        <taxon>Bacillati</taxon>
        <taxon>Bacillota</taxon>
        <taxon>Bacilli</taxon>
        <taxon>Bacillales</taxon>
        <taxon>Caryophanaceae</taxon>
        <taxon>Ureibacillus</taxon>
    </lineage>
</organism>
<proteinExistence type="predicted"/>
<dbReference type="SMART" id="SM00507">
    <property type="entry name" value="HNHc"/>
    <property type="match status" value="1"/>
</dbReference>
<keyword evidence="2" id="KW-0378">Hydrolase</keyword>
<evidence type="ECO:0000313" key="2">
    <source>
        <dbReference type="EMBL" id="MBD8028157.1"/>
    </source>
</evidence>
<sequence>MKMNGSFDSTISLEKLYRKANGKCYICNCQCDYNDYKVDGDSFIVGETYPTIEHVIPLSKGGSHSWDNVKLACWKCNTLKGDKEVACGI</sequence>
<dbReference type="CDD" id="cd00085">
    <property type="entry name" value="HNHc"/>
    <property type="match status" value="1"/>
</dbReference>
<keyword evidence="2" id="KW-0255">Endonuclease</keyword>
<reference evidence="2 3" key="1">
    <citation type="submission" date="2020-08" db="EMBL/GenBank/DDBJ databases">
        <title>A Genomic Blueprint of the Chicken Gut Microbiome.</title>
        <authorList>
            <person name="Gilroy R."/>
            <person name="Ravi A."/>
            <person name="Getino M."/>
            <person name="Pursley I."/>
            <person name="Horton D.L."/>
            <person name="Alikhan N.-F."/>
            <person name="Baker D."/>
            <person name="Gharbi K."/>
            <person name="Hall N."/>
            <person name="Watson M."/>
            <person name="Adriaenssens E.M."/>
            <person name="Foster-Nyarko E."/>
            <person name="Jarju S."/>
            <person name="Secka A."/>
            <person name="Antonio M."/>
            <person name="Oren A."/>
            <person name="Chaudhuri R."/>
            <person name="La Ragione R.M."/>
            <person name="Hildebrand F."/>
            <person name="Pallen M.J."/>
        </authorList>
    </citation>
    <scope>NUCLEOTIDE SEQUENCE [LARGE SCALE GENOMIC DNA]</scope>
    <source>
        <strain evidence="2 3">Re31</strain>
    </source>
</reference>
<gene>
    <name evidence="2" type="ORF">H9636_16030</name>
</gene>